<sequence length="85" mass="9848">MYGPKAKYRAYKKIQSILNSRKQIGEQKLLVNIVTTFWLNEKTVKKLISYAQTEGKCDIEHGVVTSNCYHKKPKNKNIAEFIDSQ</sequence>
<name>X1GTJ4_9ZZZZ</name>
<protein>
    <submittedName>
        <fullName evidence="1">Uncharacterized protein</fullName>
    </submittedName>
</protein>
<dbReference type="EMBL" id="BARU01011443">
    <property type="protein sequence ID" value="GAH44934.1"/>
    <property type="molecule type" value="Genomic_DNA"/>
</dbReference>
<organism evidence="1">
    <name type="scientific">marine sediment metagenome</name>
    <dbReference type="NCBI Taxonomy" id="412755"/>
    <lineage>
        <taxon>unclassified sequences</taxon>
        <taxon>metagenomes</taxon>
        <taxon>ecological metagenomes</taxon>
    </lineage>
</organism>
<comment type="caution">
    <text evidence="1">The sequence shown here is derived from an EMBL/GenBank/DDBJ whole genome shotgun (WGS) entry which is preliminary data.</text>
</comment>
<dbReference type="AlphaFoldDB" id="X1GTJ4"/>
<gene>
    <name evidence="1" type="ORF">S03H2_21484</name>
</gene>
<accession>X1GTJ4</accession>
<proteinExistence type="predicted"/>
<reference evidence="1" key="1">
    <citation type="journal article" date="2014" name="Front. Microbiol.">
        <title>High frequency of phylogenetically diverse reductive dehalogenase-homologous genes in deep subseafloor sedimentary metagenomes.</title>
        <authorList>
            <person name="Kawai M."/>
            <person name="Futagami T."/>
            <person name="Toyoda A."/>
            <person name="Takaki Y."/>
            <person name="Nishi S."/>
            <person name="Hori S."/>
            <person name="Arai W."/>
            <person name="Tsubouchi T."/>
            <person name="Morono Y."/>
            <person name="Uchiyama I."/>
            <person name="Ito T."/>
            <person name="Fujiyama A."/>
            <person name="Inagaki F."/>
            <person name="Takami H."/>
        </authorList>
    </citation>
    <scope>NUCLEOTIDE SEQUENCE</scope>
    <source>
        <strain evidence="1">Expedition CK06-06</strain>
    </source>
</reference>
<evidence type="ECO:0000313" key="1">
    <source>
        <dbReference type="EMBL" id="GAH44934.1"/>
    </source>
</evidence>